<feature type="chain" id="PRO_5015545879" evidence="12">
    <location>
        <begin position="21"/>
        <end position="1049"/>
    </location>
</feature>
<evidence type="ECO:0000256" key="1">
    <source>
        <dbReference type="ARBA" id="ARBA00004251"/>
    </source>
</evidence>
<dbReference type="SMART" id="SM00365">
    <property type="entry name" value="LRR_SD22"/>
    <property type="match status" value="8"/>
</dbReference>
<comment type="similarity">
    <text evidence="2">Belongs to the RLP family.</text>
</comment>
<dbReference type="FunFam" id="3.80.10.10:FF:000111">
    <property type="entry name" value="LRR receptor-like serine/threonine-protein kinase ERECTA"/>
    <property type="match status" value="1"/>
</dbReference>
<feature type="domain" description="Disease resistance R13L4/SHOC-2-like LRR" evidence="14">
    <location>
        <begin position="329"/>
        <end position="475"/>
    </location>
</feature>
<dbReference type="PRINTS" id="PR00019">
    <property type="entry name" value="LEURICHRPT"/>
</dbReference>
<comment type="subcellular location">
    <subcellularLocation>
        <location evidence="1">Cell membrane</location>
        <topology evidence="1">Single-pass type I membrane protein</topology>
    </subcellularLocation>
</comment>
<dbReference type="InterPro" id="IPR032675">
    <property type="entry name" value="LRR_dom_sf"/>
</dbReference>
<keyword evidence="6" id="KW-0812">Transmembrane</keyword>
<keyword evidence="10" id="KW-0472">Membrane</keyword>
<dbReference type="PANTHER" id="PTHR48061:SF14">
    <property type="entry name" value="LEUCINE-RICH REPEAT-CONTAINING N-TERMINAL PLANT-TYPE DOMAIN-CONTAINING PROTEIN"/>
    <property type="match status" value="1"/>
</dbReference>
<evidence type="ECO:0000256" key="8">
    <source>
        <dbReference type="ARBA" id="ARBA00022737"/>
    </source>
</evidence>
<evidence type="ECO:0000256" key="4">
    <source>
        <dbReference type="ARBA" id="ARBA00022614"/>
    </source>
</evidence>
<dbReference type="InterPro" id="IPR013210">
    <property type="entry name" value="LRR_N_plant-typ"/>
</dbReference>
<evidence type="ECO:0000256" key="9">
    <source>
        <dbReference type="ARBA" id="ARBA00022989"/>
    </source>
</evidence>
<dbReference type="Pfam" id="PF13855">
    <property type="entry name" value="LRR_8"/>
    <property type="match status" value="1"/>
</dbReference>
<dbReference type="InterPro" id="IPR003591">
    <property type="entry name" value="Leu-rich_rpt_typical-subtyp"/>
</dbReference>
<dbReference type="Proteomes" id="UP000243499">
    <property type="component" value="Chromosome 3"/>
</dbReference>
<keyword evidence="9" id="KW-1133">Transmembrane helix</keyword>
<keyword evidence="4" id="KW-0433">Leucine-rich repeat</keyword>
<reference evidence="15" key="1">
    <citation type="submission" date="2018-04" db="EMBL/GenBank/DDBJ databases">
        <title>WGS assembly of Panicum hallii.</title>
        <authorList>
            <person name="Lovell J."/>
            <person name="Jenkins J."/>
            <person name="Lowry D."/>
            <person name="Mamidi S."/>
            <person name="Sreedasyam A."/>
            <person name="Weng X."/>
            <person name="Barry K."/>
            <person name="Bonette J."/>
            <person name="Campitelli B."/>
            <person name="Daum C."/>
            <person name="Gordon S."/>
            <person name="Gould B."/>
            <person name="Lipzen A."/>
            <person name="Macqueen A."/>
            <person name="Palacio-Mejia J."/>
            <person name="Plott C."/>
            <person name="Shakirov E."/>
            <person name="Shu S."/>
            <person name="Yoshinaga Y."/>
            <person name="Zane M."/>
            <person name="Rokhsar D."/>
            <person name="Grimwood J."/>
            <person name="Schmutz J."/>
            <person name="Juenger T."/>
        </authorList>
    </citation>
    <scope>NUCLEOTIDE SEQUENCE [LARGE SCALE GENOMIC DNA]</scope>
    <source>
        <strain evidence="15">FIL2</strain>
    </source>
</reference>
<dbReference type="InterPro" id="IPR001611">
    <property type="entry name" value="Leu-rich_rpt"/>
</dbReference>
<dbReference type="SMART" id="SM00369">
    <property type="entry name" value="LRR_TYP"/>
    <property type="match status" value="10"/>
</dbReference>
<dbReference type="Gene3D" id="3.80.10.10">
    <property type="entry name" value="Ribonuclease Inhibitor"/>
    <property type="match status" value="4"/>
</dbReference>
<evidence type="ECO:0000256" key="6">
    <source>
        <dbReference type="ARBA" id="ARBA00022692"/>
    </source>
</evidence>
<evidence type="ECO:0000259" key="14">
    <source>
        <dbReference type="Pfam" id="PF23598"/>
    </source>
</evidence>
<evidence type="ECO:0000313" key="15">
    <source>
        <dbReference type="EMBL" id="PVH63187.1"/>
    </source>
</evidence>
<dbReference type="Pfam" id="PF08263">
    <property type="entry name" value="LRRNT_2"/>
    <property type="match status" value="1"/>
</dbReference>
<proteinExistence type="inferred from homology"/>
<feature type="signal peptide" evidence="12">
    <location>
        <begin position="1"/>
        <end position="20"/>
    </location>
</feature>
<evidence type="ECO:0000256" key="5">
    <source>
        <dbReference type="ARBA" id="ARBA00022626"/>
    </source>
</evidence>
<keyword evidence="5" id="KW-1070">Brassinosteroid signaling pathway</keyword>
<evidence type="ECO:0000256" key="10">
    <source>
        <dbReference type="ARBA" id="ARBA00023136"/>
    </source>
</evidence>
<dbReference type="EMBL" id="CM008048">
    <property type="protein sequence ID" value="PVH63187.1"/>
    <property type="molecule type" value="Genomic_DNA"/>
</dbReference>
<keyword evidence="11" id="KW-0325">Glycoprotein</keyword>
<keyword evidence="7 12" id="KW-0732">Signal</keyword>
<name>A0A2T8KLX0_9POAL</name>
<feature type="domain" description="Leucine-rich repeat-containing N-terminal plant-type" evidence="13">
    <location>
        <begin position="39"/>
        <end position="81"/>
    </location>
</feature>
<evidence type="ECO:0000259" key="13">
    <source>
        <dbReference type="Pfam" id="PF08263"/>
    </source>
</evidence>
<keyword evidence="8" id="KW-0677">Repeat</keyword>
<dbReference type="PROSITE" id="PS51450">
    <property type="entry name" value="LRR"/>
    <property type="match status" value="2"/>
</dbReference>
<dbReference type="FunFam" id="3.80.10.10:FF:000041">
    <property type="entry name" value="LRR receptor-like serine/threonine-protein kinase ERECTA"/>
    <property type="match status" value="1"/>
</dbReference>
<dbReference type="InterPro" id="IPR055414">
    <property type="entry name" value="LRR_R13L4/SHOC2-like"/>
</dbReference>
<dbReference type="SUPFAM" id="SSF52047">
    <property type="entry name" value="RNI-like"/>
    <property type="match status" value="1"/>
</dbReference>
<evidence type="ECO:0000256" key="2">
    <source>
        <dbReference type="ARBA" id="ARBA00009592"/>
    </source>
</evidence>
<protein>
    <submittedName>
        <fullName evidence="15">Uncharacterized protein</fullName>
    </submittedName>
</protein>
<dbReference type="SUPFAM" id="SSF52058">
    <property type="entry name" value="L domain-like"/>
    <property type="match status" value="1"/>
</dbReference>
<dbReference type="Pfam" id="PF00560">
    <property type="entry name" value="LRR_1"/>
    <property type="match status" value="7"/>
</dbReference>
<dbReference type="PANTHER" id="PTHR48061">
    <property type="entry name" value="LEUCINE-RICH REPEAT RECEPTOR PROTEIN KINASE EMS1-LIKE-RELATED"/>
    <property type="match status" value="1"/>
</dbReference>
<gene>
    <name evidence="15" type="ORF">PAHAL_3G487700</name>
</gene>
<keyword evidence="3" id="KW-1003">Cell membrane</keyword>
<dbReference type="GO" id="GO:0009742">
    <property type="term" value="P:brassinosteroid mediated signaling pathway"/>
    <property type="evidence" value="ECO:0007669"/>
    <property type="project" value="UniProtKB-KW"/>
</dbReference>
<accession>A0A2T8KLX0</accession>
<dbReference type="Gramene" id="PVH63187">
    <property type="protein sequence ID" value="PVH63187"/>
    <property type="gene ID" value="PAHAL_3G487700"/>
</dbReference>
<dbReference type="Pfam" id="PF23598">
    <property type="entry name" value="LRR_14"/>
    <property type="match status" value="1"/>
</dbReference>
<dbReference type="AlphaFoldDB" id="A0A2T8KLX0"/>
<dbReference type="InterPro" id="IPR046956">
    <property type="entry name" value="RLP23-like"/>
</dbReference>
<evidence type="ECO:0000256" key="7">
    <source>
        <dbReference type="ARBA" id="ARBA00022729"/>
    </source>
</evidence>
<evidence type="ECO:0000256" key="12">
    <source>
        <dbReference type="SAM" id="SignalP"/>
    </source>
</evidence>
<sequence>MASIGLALLLWLAQLHPLVGSSAHADGNLTHRSTPSLFHPDQADALLKLKQSFMLDCNSIPTLPSWQSGTDCCLWEGVGCSNTTGHVIALNLSGFGLKSNGIDPIPSVGFERLDLLTHLNLSDSGISKLTNLVSLDLSTRFTYTDDDPGDYPWSGSPNNLWEPNFQTLVANLSNLRELYLDFFVSISPSTAEDCFKALANSVPHLQITPGPFPGFLMKFLNLKVLQLSGINLEGQFPRGMFQSKNLTVLELSDNPNLSGHMPNFSNATSLETLSIALTNFSSVKPSYFSNFTALTEFVLDGKIISRDFLSSFESRSQYLLGLKASKTYDCDLSMTIPSSIRNFKNLTSLIISANNLTMQTLSALANIRNLKLLTIDNCGCIVGQLPPAIGNMTSLEGLQILYCQLSGPIPQEVGALKELTSLVLVNTGLSGRIPSSMANLTQLTELGLTEIVSAVREIPTSLFTLAALEYLGLSQNQLSGPIHEFEGVSSRLKSIVLQGNELTGQIPRSLLVLPNLMHLNTAGNNLMGSVDLASSLWRLENLTSLYLSHNKLTVTEEEGSNSSSTCPSRFVGLGLANCNMTKIPNLLMRLNHMADLDLSSNKLSGDIPNCIWNYDLRSLNLSHNMFTGTELNSSHVIPFISVLNVFDLSSNRLQGQIPMPSSSASILDYSNNMFSSLLPNFTLYLSSTLYLKLSNNNISGHLPHPICDSRMEILDLSFNNFSGPVPPCLMENGVLRILPTNISSGCSVETIDLHGSKIEGQIPRALHNCSNLEDLDLGRNKITDTFPSWLGRLLNLRVLVLRSNQFHGSIDYLEDEKSEEQFSSLQIIDLASNNLSGNLHPRWFGNLKSMKKYNNTGQIIDHRYLTLSTVGFYQDSVTISYKGSVVTFDRILTTLTAIDISDNALDGSIPASLGNLVSLHVLNMSHNAFSGEIPPQLGTMTALESLDLSSNMLSGEIPQELTDLTFLSILNLSNNQLDGRIPQSRQFETFQNSSFDGNVGLCGPPLSKQCGSPDTQMGFAAAILVKLDWISKWFHILRNHELDQKAPSC</sequence>
<dbReference type="GO" id="GO:0005886">
    <property type="term" value="C:plasma membrane"/>
    <property type="evidence" value="ECO:0007669"/>
    <property type="project" value="UniProtKB-SubCell"/>
</dbReference>
<evidence type="ECO:0000256" key="3">
    <source>
        <dbReference type="ARBA" id="ARBA00022475"/>
    </source>
</evidence>
<evidence type="ECO:0000256" key="11">
    <source>
        <dbReference type="ARBA" id="ARBA00023180"/>
    </source>
</evidence>
<organism evidence="15">
    <name type="scientific">Panicum hallii</name>
    <dbReference type="NCBI Taxonomy" id="206008"/>
    <lineage>
        <taxon>Eukaryota</taxon>
        <taxon>Viridiplantae</taxon>
        <taxon>Streptophyta</taxon>
        <taxon>Embryophyta</taxon>
        <taxon>Tracheophyta</taxon>
        <taxon>Spermatophyta</taxon>
        <taxon>Magnoliopsida</taxon>
        <taxon>Liliopsida</taxon>
        <taxon>Poales</taxon>
        <taxon>Poaceae</taxon>
        <taxon>PACMAD clade</taxon>
        <taxon>Panicoideae</taxon>
        <taxon>Panicodae</taxon>
        <taxon>Paniceae</taxon>
        <taxon>Panicinae</taxon>
        <taxon>Panicum</taxon>
        <taxon>Panicum sect. Panicum</taxon>
    </lineage>
</organism>